<keyword evidence="3" id="KW-1185">Reference proteome</keyword>
<dbReference type="GeneID" id="75834365"/>
<feature type="compositionally biased region" description="Pro residues" evidence="1">
    <location>
        <begin position="80"/>
        <end position="96"/>
    </location>
</feature>
<feature type="region of interest" description="Disordered" evidence="1">
    <location>
        <begin position="1"/>
        <end position="55"/>
    </location>
</feature>
<dbReference type="RefSeq" id="XP_051365655.1">
    <property type="nucleotide sequence ID" value="XM_051502466.1"/>
</dbReference>
<feature type="compositionally biased region" description="Polar residues" evidence="1">
    <location>
        <begin position="155"/>
        <end position="177"/>
    </location>
</feature>
<proteinExistence type="predicted"/>
<reference evidence="2" key="1">
    <citation type="journal article" date="2021" name="J Fungi (Basel)">
        <title>Genomic and Metabolomic Analyses of the Marine Fungus Emericellopsis cladophorae: Insights into Saltwater Adaptability Mechanisms and Its Biosynthetic Potential.</title>
        <authorList>
            <person name="Goncalves M.F.M."/>
            <person name="Hilario S."/>
            <person name="Van de Peer Y."/>
            <person name="Esteves A.C."/>
            <person name="Alves A."/>
        </authorList>
    </citation>
    <scope>NUCLEOTIDE SEQUENCE</scope>
    <source>
        <strain evidence="2">MUM 19.33</strain>
    </source>
</reference>
<reference evidence="2" key="2">
    <citation type="submission" date="2022-07" db="EMBL/GenBank/DDBJ databases">
        <authorList>
            <person name="Goncalves M.F.M."/>
            <person name="Hilario S."/>
            <person name="Van De Peer Y."/>
            <person name="Esteves A.C."/>
            <person name="Alves A."/>
        </authorList>
    </citation>
    <scope>NUCLEOTIDE SEQUENCE</scope>
    <source>
        <strain evidence="2">MUM 19.33</strain>
    </source>
</reference>
<evidence type="ECO:0000313" key="2">
    <source>
        <dbReference type="EMBL" id="KAI6784799.1"/>
    </source>
</evidence>
<name>A0A9P9Y8L8_9HYPO</name>
<dbReference type="OrthoDB" id="10611513at2759"/>
<comment type="caution">
    <text evidence="2">The sequence shown here is derived from an EMBL/GenBank/DDBJ whole genome shotgun (WGS) entry which is preliminary data.</text>
</comment>
<evidence type="ECO:0000313" key="3">
    <source>
        <dbReference type="Proteomes" id="UP001055219"/>
    </source>
</evidence>
<feature type="compositionally biased region" description="Basic and acidic residues" evidence="1">
    <location>
        <begin position="268"/>
        <end position="295"/>
    </location>
</feature>
<feature type="region of interest" description="Disordered" evidence="1">
    <location>
        <begin position="268"/>
        <end position="308"/>
    </location>
</feature>
<protein>
    <submittedName>
        <fullName evidence="2">Uncharacterized protein</fullName>
    </submittedName>
</protein>
<feature type="region of interest" description="Disordered" evidence="1">
    <location>
        <begin position="136"/>
        <end position="190"/>
    </location>
</feature>
<organism evidence="2 3">
    <name type="scientific">Emericellopsis cladophorae</name>
    <dbReference type="NCBI Taxonomy" id="2686198"/>
    <lineage>
        <taxon>Eukaryota</taxon>
        <taxon>Fungi</taxon>
        <taxon>Dikarya</taxon>
        <taxon>Ascomycota</taxon>
        <taxon>Pezizomycotina</taxon>
        <taxon>Sordariomycetes</taxon>
        <taxon>Hypocreomycetidae</taxon>
        <taxon>Hypocreales</taxon>
        <taxon>Bionectriaceae</taxon>
        <taxon>Emericellopsis</taxon>
    </lineage>
</organism>
<gene>
    <name evidence="2" type="ORF">J7T54_007892</name>
</gene>
<evidence type="ECO:0000256" key="1">
    <source>
        <dbReference type="SAM" id="MobiDB-lite"/>
    </source>
</evidence>
<sequence>MDSAHKPMSMKAQQRRFENMLRVDAGLEELPGSDSEESDSGPVTPPSSLPRDCFGPYMQQFSEIYPPYSDWELLDRVEPDPQPEPGPGPGPGPDPKPAPEPKLEPEPELDLDLDFDVDTYLLNMELLDQELLDMELRLGPGPKPKDEPEPGLGASRSNTTVDSHILTKTTTNGQSSHRPVPTSRSRRERLAIPQARNIEESCWEDVENGRTSEARTNWACTHKWHQMDEDAENDRMIESMNKAHEEDLVSKSTSRYKNPKEEHIKWAKDYKAAKDASKQKKWEQRQTETRDEHLQSEFVDLSVHPSEL</sequence>
<feature type="region of interest" description="Disordered" evidence="1">
    <location>
        <begin position="68"/>
        <end position="114"/>
    </location>
</feature>
<dbReference type="Proteomes" id="UP001055219">
    <property type="component" value="Unassembled WGS sequence"/>
</dbReference>
<dbReference type="EMBL" id="JAGIXG020000003">
    <property type="protein sequence ID" value="KAI6784799.1"/>
    <property type="molecule type" value="Genomic_DNA"/>
</dbReference>
<dbReference type="AlphaFoldDB" id="A0A9P9Y8L8"/>
<accession>A0A9P9Y8L8</accession>